<feature type="region of interest" description="Disordered" evidence="1">
    <location>
        <begin position="154"/>
        <end position="214"/>
    </location>
</feature>
<feature type="compositionally biased region" description="Low complexity" evidence="1">
    <location>
        <begin position="45"/>
        <end position="54"/>
    </location>
</feature>
<dbReference type="EMBL" id="JAWDJX010000040">
    <property type="protein sequence ID" value="KAK3049354.1"/>
    <property type="molecule type" value="Genomic_DNA"/>
</dbReference>
<feature type="compositionally biased region" description="Basic and acidic residues" evidence="1">
    <location>
        <begin position="77"/>
        <end position="91"/>
    </location>
</feature>
<proteinExistence type="predicted"/>
<feature type="region of interest" description="Disordered" evidence="1">
    <location>
        <begin position="1"/>
        <end position="127"/>
    </location>
</feature>
<keyword evidence="2" id="KW-0472">Membrane</keyword>
<sequence length="450" mass="49179">MATPAPKRSLARGDVHYRRQTVSGTPPNPQNEAKDDPVTPPVPSVPTITPPSSSGDKRHFLSKLNILRRSSNTAERPPSRELRPASRDKEATSPTKAVFSGKAIDDNDVAIEDSPISPAQAEIEGAPGLATALKQNKTRKRTGSLRKTALLGGRRNVTEGAERRHGLDVQQRTDPLLLQQPTLKPTQAEHDEPWSHRQLQQTRASLEDYPDSSIDSTLLPLRREFSYEDAGSITSSENSWSEPAAVSAARLQILTDHRGGHVRAANGSTATTDLGSPLDITSPTSRASFTSTTDDDDSLLSFPLKHPPAPIPPPQNPYFPSLDSPSQTSLSTKSKSKTRRSPLSRTLTLAPAQGPPEPHSYAETETWGWALLLCTWLTFTVGMGSCLDLWSWAWDVGDTPYAPPELEDDPTLPIVGYYPALMVLTGVVAWVWITVAWVGMKYFRHAKIEV</sequence>
<reference evidence="3" key="1">
    <citation type="submission" date="2023-04" db="EMBL/GenBank/DDBJ databases">
        <title>Black Yeasts Isolated from many extreme environments.</title>
        <authorList>
            <person name="Coleine C."/>
            <person name="Stajich J.E."/>
            <person name="Selbmann L."/>
        </authorList>
    </citation>
    <scope>NUCLEOTIDE SEQUENCE</scope>
    <source>
        <strain evidence="3">CCFEE 5312</strain>
    </source>
</reference>
<evidence type="ECO:0000256" key="1">
    <source>
        <dbReference type="SAM" id="MobiDB-lite"/>
    </source>
</evidence>
<feature type="compositionally biased region" description="Polar residues" evidence="1">
    <location>
        <begin position="266"/>
        <end position="287"/>
    </location>
</feature>
<dbReference type="PANTHER" id="PTHR39400">
    <property type="entry name" value="YALI0E29227P"/>
    <property type="match status" value="1"/>
</dbReference>
<organism evidence="3 4">
    <name type="scientific">Extremus antarcticus</name>
    <dbReference type="NCBI Taxonomy" id="702011"/>
    <lineage>
        <taxon>Eukaryota</taxon>
        <taxon>Fungi</taxon>
        <taxon>Dikarya</taxon>
        <taxon>Ascomycota</taxon>
        <taxon>Pezizomycotina</taxon>
        <taxon>Dothideomycetes</taxon>
        <taxon>Dothideomycetidae</taxon>
        <taxon>Mycosphaerellales</taxon>
        <taxon>Extremaceae</taxon>
        <taxon>Extremus</taxon>
    </lineage>
</organism>
<feature type="compositionally biased region" description="Pro residues" evidence="1">
    <location>
        <begin position="305"/>
        <end position="317"/>
    </location>
</feature>
<feature type="compositionally biased region" description="Basic and acidic residues" evidence="1">
    <location>
        <begin position="156"/>
        <end position="167"/>
    </location>
</feature>
<feature type="compositionally biased region" description="Low complexity" evidence="1">
    <location>
        <begin position="318"/>
        <end position="333"/>
    </location>
</feature>
<dbReference type="AlphaFoldDB" id="A0AAJ0G9A9"/>
<feature type="transmembrane region" description="Helical" evidence="2">
    <location>
        <begin position="414"/>
        <end position="438"/>
    </location>
</feature>
<accession>A0AAJ0G9A9</accession>
<feature type="compositionally biased region" description="Low complexity" evidence="1">
    <location>
        <begin position="170"/>
        <end position="186"/>
    </location>
</feature>
<keyword evidence="4" id="KW-1185">Reference proteome</keyword>
<protein>
    <submittedName>
        <fullName evidence="3">Uncharacterized protein</fullName>
    </submittedName>
</protein>
<evidence type="ECO:0000313" key="4">
    <source>
        <dbReference type="Proteomes" id="UP001271007"/>
    </source>
</evidence>
<evidence type="ECO:0000256" key="2">
    <source>
        <dbReference type="SAM" id="Phobius"/>
    </source>
</evidence>
<dbReference type="InterPro" id="IPR029164">
    <property type="entry name" value="PIG-Y"/>
</dbReference>
<dbReference type="Proteomes" id="UP001271007">
    <property type="component" value="Unassembled WGS sequence"/>
</dbReference>
<dbReference type="Pfam" id="PF15159">
    <property type="entry name" value="PIG-Y"/>
    <property type="match status" value="1"/>
</dbReference>
<keyword evidence="2" id="KW-1133">Transmembrane helix</keyword>
<name>A0AAJ0G9A9_9PEZI</name>
<evidence type="ECO:0000313" key="3">
    <source>
        <dbReference type="EMBL" id="KAK3049354.1"/>
    </source>
</evidence>
<dbReference type="PANTHER" id="PTHR39400:SF1">
    <property type="entry name" value="PIG-P DOMAIN-CONTAINING PROTEIN"/>
    <property type="match status" value="1"/>
</dbReference>
<comment type="caution">
    <text evidence="3">The sequence shown here is derived from an EMBL/GenBank/DDBJ whole genome shotgun (WGS) entry which is preliminary data.</text>
</comment>
<gene>
    <name evidence="3" type="ORF">LTR09_009273</name>
</gene>
<feature type="transmembrane region" description="Helical" evidence="2">
    <location>
        <begin position="369"/>
        <end position="394"/>
    </location>
</feature>
<keyword evidence="2" id="KW-0812">Transmembrane</keyword>
<feature type="region of interest" description="Disordered" evidence="1">
    <location>
        <begin position="262"/>
        <end position="361"/>
    </location>
</feature>